<evidence type="ECO:0000259" key="1">
    <source>
        <dbReference type="Pfam" id="PF01261"/>
    </source>
</evidence>
<name>A0A2N5HCD6_9BACI</name>
<dbReference type="InterPro" id="IPR050312">
    <property type="entry name" value="IolE/XylAMocC-like"/>
</dbReference>
<gene>
    <name evidence="2" type="ORF">CVD27_16050</name>
</gene>
<comment type="caution">
    <text evidence="2">The sequence shown here is derived from an EMBL/GenBank/DDBJ whole genome shotgun (WGS) entry which is preliminary data.</text>
</comment>
<reference evidence="2 3" key="1">
    <citation type="submission" date="2017-11" db="EMBL/GenBank/DDBJ databases">
        <title>Comparitive Functional Genomics of Dry Heat Resistant strains isolated from the Viking Spacecraft.</title>
        <authorList>
            <person name="Seuylemezian A."/>
            <person name="Cooper K."/>
            <person name="Vaishampayan P."/>
        </authorList>
    </citation>
    <scope>NUCLEOTIDE SEQUENCE [LARGE SCALE GENOMIC DNA]</scope>
    <source>
        <strain evidence="2 3">V32-6</strain>
    </source>
</reference>
<dbReference type="PANTHER" id="PTHR12110">
    <property type="entry name" value="HYDROXYPYRUVATE ISOMERASE"/>
    <property type="match status" value="1"/>
</dbReference>
<dbReference type="Proteomes" id="UP000234950">
    <property type="component" value="Unassembled WGS sequence"/>
</dbReference>
<dbReference type="InterPro" id="IPR036237">
    <property type="entry name" value="Xyl_isomerase-like_sf"/>
</dbReference>
<keyword evidence="2" id="KW-0413">Isomerase</keyword>
<organism evidence="2 3">
    <name type="scientific">Neobacillus cucumis</name>
    <dbReference type="NCBI Taxonomy" id="1740721"/>
    <lineage>
        <taxon>Bacteria</taxon>
        <taxon>Bacillati</taxon>
        <taxon>Bacillota</taxon>
        <taxon>Bacilli</taxon>
        <taxon>Bacillales</taxon>
        <taxon>Bacillaceae</taxon>
        <taxon>Neobacillus</taxon>
    </lineage>
</organism>
<dbReference type="OrthoDB" id="9814946at2"/>
<dbReference type="Gene3D" id="3.20.20.150">
    <property type="entry name" value="Divalent-metal-dependent TIM barrel enzymes"/>
    <property type="match status" value="1"/>
</dbReference>
<accession>A0A2N5HCD6</accession>
<dbReference type="RefSeq" id="WP_101648900.1">
    <property type="nucleotide sequence ID" value="NZ_PGVE01000063.1"/>
</dbReference>
<proteinExistence type="predicted"/>
<dbReference type="PANTHER" id="PTHR12110:SF21">
    <property type="entry name" value="XYLOSE ISOMERASE-LIKE TIM BARREL DOMAIN-CONTAINING PROTEIN"/>
    <property type="match status" value="1"/>
</dbReference>
<dbReference type="InterPro" id="IPR013022">
    <property type="entry name" value="Xyl_isomerase-like_TIM-brl"/>
</dbReference>
<keyword evidence="3" id="KW-1185">Reference proteome</keyword>
<evidence type="ECO:0000313" key="3">
    <source>
        <dbReference type="Proteomes" id="UP000234950"/>
    </source>
</evidence>
<dbReference type="EMBL" id="PGVE01000063">
    <property type="protein sequence ID" value="PLS03170.1"/>
    <property type="molecule type" value="Genomic_DNA"/>
</dbReference>
<dbReference type="Pfam" id="PF01261">
    <property type="entry name" value="AP_endonuc_2"/>
    <property type="match status" value="1"/>
</dbReference>
<dbReference type="AlphaFoldDB" id="A0A2N5HCD6"/>
<sequence>MTMKLSFNTWPYASFPVWLPAYPLEEVIKRIANIGYDGIEIGAASPHCYPPTTTKERRKNIKSVLEYYNLEVSSMLPGLSGGPGHNVASPIPEERRHTIEHYKQVVELCAELGGKTVLYIPGWQVFGTTRKQAWAWSCEALSEISKTAADYGVTMVIEPTPFDSNLVDRCDDAIELMQEVAEPNVKLMFDTFHALYRKEVSSDYVYSMGENLHHIHISDNDRLVPGQGRGDFVSLINALKDINYDGYLAMELGFDRRDIEPDNVARQAFEYLKPLVDEANKSMLIKAER</sequence>
<evidence type="ECO:0000313" key="2">
    <source>
        <dbReference type="EMBL" id="PLS03170.1"/>
    </source>
</evidence>
<dbReference type="GO" id="GO:0016853">
    <property type="term" value="F:isomerase activity"/>
    <property type="evidence" value="ECO:0007669"/>
    <property type="project" value="UniProtKB-KW"/>
</dbReference>
<dbReference type="SUPFAM" id="SSF51658">
    <property type="entry name" value="Xylose isomerase-like"/>
    <property type="match status" value="1"/>
</dbReference>
<feature type="domain" description="Xylose isomerase-like TIM barrel" evidence="1">
    <location>
        <begin position="29"/>
        <end position="274"/>
    </location>
</feature>
<protein>
    <submittedName>
        <fullName evidence="2">Sugar phosphate isomerase/epimerase</fullName>
    </submittedName>
</protein>